<feature type="transmembrane region" description="Helical" evidence="1">
    <location>
        <begin position="21"/>
        <end position="42"/>
    </location>
</feature>
<name>A0A0W8ID58_9MICC</name>
<protein>
    <recommendedName>
        <fullName evidence="4">Transporter</fullName>
    </recommendedName>
</protein>
<reference evidence="3" key="1">
    <citation type="submission" date="2015-12" db="EMBL/GenBank/DDBJ databases">
        <authorList>
            <person name="Nair G.R."/>
            <person name="Kaur G."/>
            <person name="Mayilraj S."/>
        </authorList>
    </citation>
    <scope>NUCLEOTIDE SEQUENCE [LARGE SCALE GENOMIC DNA]</scope>
    <source>
        <strain evidence="3">CD08_7</strain>
    </source>
</reference>
<evidence type="ECO:0000313" key="3">
    <source>
        <dbReference type="Proteomes" id="UP000054023"/>
    </source>
</evidence>
<keyword evidence="1" id="KW-0812">Transmembrane</keyword>
<accession>A0A0W8ID58</accession>
<evidence type="ECO:0000313" key="2">
    <source>
        <dbReference type="EMBL" id="KUG57728.1"/>
    </source>
</evidence>
<feature type="transmembrane region" description="Helical" evidence="1">
    <location>
        <begin position="235"/>
        <end position="255"/>
    </location>
</feature>
<dbReference type="RefSeq" id="WP_058888963.1">
    <property type="nucleotide sequence ID" value="NZ_LQBM01000004.1"/>
</dbReference>
<evidence type="ECO:0000256" key="1">
    <source>
        <dbReference type="SAM" id="Phobius"/>
    </source>
</evidence>
<feature type="transmembrane region" description="Helical" evidence="1">
    <location>
        <begin position="175"/>
        <end position="198"/>
    </location>
</feature>
<dbReference type="EMBL" id="LQBM01000004">
    <property type="protein sequence ID" value="KUG57728.1"/>
    <property type="molecule type" value="Genomic_DNA"/>
</dbReference>
<keyword evidence="3" id="KW-1185">Reference proteome</keyword>
<feature type="transmembrane region" description="Helical" evidence="1">
    <location>
        <begin position="374"/>
        <end position="399"/>
    </location>
</feature>
<dbReference type="Proteomes" id="UP000054023">
    <property type="component" value="Unassembled WGS sequence"/>
</dbReference>
<feature type="transmembrane region" description="Helical" evidence="1">
    <location>
        <begin position="453"/>
        <end position="478"/>
    </location>
</feature>
<dbReference type="OrthoDB" id="3261041at2"/>
<keyword evidence="1" id="KW-0472">Membrane</keyword>
<proteinExistence type="predicted"/>
<keyword evidence="1" id="KW-1133">Transmembrane helix</keyword>
<gene>
    <name evidence="2" type="ORF">AVL63_04155</name>
</gene>
<feature type="transmembrane region" description="Helical" evidence="1">
    <location>
        <begin position="306"/>
        <end position="325"/>
    </location>
</feature>
<organism evidence="2 3">
    <name type="scientific">Nesterenkonia jeotgali</name>
    <dbReference type="NCBI Taxonomy" id="317018"/>
    <lineage>
        <taxon>Bacteria</taxon>
        <taxon>Bacillati</taxon>
        <taxon>Actinomycetota</taxon>
        <taxon>Actinomycetes</taxon>
        <taxon>Micrococcales</taxon>
        <taxon>Micrococcaceae</taxon>
        <taxon>Nesterenkonia</taxon>
    </lineage>
</organism>
<feature type="transmembrane region" description="Helical" evidence="1">
    <location>
        <begin position="62"/>
        <end position="81"/>
    </location>
</feature>
<evidence type="ECO:0008006" key="4">
    <source>
        <dbReference type="Google" id="ProtNLM"/>
    </source>
</evidence>
<sequence>MVATLIRLKKDLTFNGFNQSVWHILGTIFAGLYGLGMVGMVFSLQVMEGAADVADPEFVRTASVLMGSAVFLLWLIIPVFISGADAAMNPRQFITYGIPRRGLILGLAVTGLISIGAVLTLIWLIGQVLHWRWDLAAAATSLLTLPLLLITFSLVSQAVTTSISAWLSGRRSRDFLAVLALSLMVMLYPIMVGLQSAFASLSDAIPAVVDFLAYTPLGAGAALPADAAAGAWGAMLLRLGVLLATVVLAVVVIRAGLVKITEQPTVQSSSGSKQASGLGLLGRFPATPWGAVAARASTYWLKDTRYGGTLVVLPALVVLALVMYFQTDAAWVLLALGPVLGFTLGYAISADISYDHSAFALHITSGVSGTADRLGRLVGLLVFGLPATVLAALVPAVMFTTPGTTVALVGVSVGVLLSASGLSCLISARFTYPVPKPGDGPLTQPSGSTGRLMIVQLGMMLSALALMLPELILVFFLLVSGGAWLAWVLGVGSVLKGAGLVWLGVRLGARVYERSQPELFQQVSRY</sequence>
<dbReference type="AlphaFoldDB" id="A0A0W8ID58"/>
<feature type="transmembrane region" description="Helical" evidence="1">
    <location>
        <begin position="102"/>
        <end position="125"/>
    </location>
</feature>
<comment type="caution">
    <text evidence="2">The sequence shown here is derived from an EMBL/GenBank/DDBJ whole genome shotgun (WGS) entry which is preliminary data.</text>
</comment>
<dbReference type="STRING" id="317018.AVL63_04155"/>
<feature type="transmembrane region" description="Helical" evidence="1">
    <location>
        <begin position="331"/>
        <end position="354"/>
    </location>
</feature>
<feature type="transmembrane region" description="Helical" evidence="1">
    <location>
        <begin position="405"/>
        <end position="432"/>
    </location>
</feature>
<feature type="transmembrane region" description="Helical" evidence="1">
    <location>
        <begin position="484"/>
        <end position="505"/>
    </location>
</feature>